<sequence>MNLLINFWDLLVLSAPWLLLGYFIAGVMNVYLPKKWMESQLGKASFGHSVKAAFIGAPLPLCSCGVIPTALGLRKRGASKNATASFMVATPETGVDSVSVTYALMGPLMAIVRPIAAITSAIVAGELVRLTDKEGLPAEKPKAHSCCGHKHSNDNTEDKSWTAVLQFSFGKLLGDTATWLLVGLAFAAMVQTWVPESLFVQWGDSILTMMLMIVVSIPMYICATASTPIGAGFILAGVSPGAVLVFMLTGPATNLATLGVLGKELGRRAIVAYLTGVILTAIAMGLMLDSLLQQTGWQVNIAEQLHEHQESLLYTFSGIVLSVLMLRYYAVSIKQRLVSSRMESSSL</sequence>
<dbReference type="GO" id="GO:0005886">
    <property type="term" value="C:plasma membrane"/>
    <property type="evidence" value="ECO:0007669"/>
    <property type="project" value="UniProtKB-SubCell"/>
</dbReference>
<feature type="transmembrane region" description="Helical" evidence="7">
    <location>
        <begin position="176"/>
        <end position="194"/>
    </location>
</feature>
<evidence type="ECO:0000256" key="3">
    <source>
        <dbReference type="ARBA" id="ARBA00022475"/>
    </source>
</evidence>
<dbReference type="EMBL" id="AP027272">
    <property type="protein sequence ID" value="BDX05503.1"/>
    <property type="molecule type" value="Genomic_DNA"/>
</dbReference>
<evidence type="ECO:0000256" key="5">
    <source>
        <dbReference type="ARBA" id="ARBA00022989"/>
    </source>
</evidence>
<evidence type="ECO:0000256" key="6">
    <source>
        <dbReference type="ARBA" id="ARBA00023136"/>
    </source>
</evidence>
<feature type="transmembrane region" description="Helical" evidence="7">
    <location>
        <begin position="52"/>
        <end position="73"/>
    </location>
</feature>
<dbReference type="PANTHER" id="PTHR34184">
    <property type="entry name" value="UPF0718 PROTEIN YCGR"/>
    <property type="match status" value="1"/>
</dbReference>
<feature type="transmembrane region" description="Helical" evidence="7">
    <location>
        <begin position="7"/>
        <end position="32"/>
    </location>
</feature>
<reference evidence="8" key="1">
    <citation type="submission" date="2023-01" db="EMBL/GenBank/DDBJ databases">
        <title>Complete genome sequence of Planctobacterium marinum strain Dej080120_11.</title>
        <authorList>
            <person name="Ueki S."/>
            <person name="Maruyama F."/>
        </authorList>
    </citation>
    <scope>NUCLEOTIDE SEQUENCE</scope>
    <source>
        <strain evidence="8">Dej080120_11</strain>
    </source>
</reference>
<evidence type="ECO:0000313" key="8">
    <source>
        <dbReference type="EMBL" id="BDX05503.1"/>
    </source>
</evidence>
<evidence type="ECO:0000256" key="7">
    <source>
        <dbReference type="SAM" id="Phobius"/>
    </source>
</evidence>
<dbReference type="AlphaFoldDB" id="A0AA48HTE4"/>
<dbReference type="InterPro" id="IPR052923">
    <property type="entry name" value="UPF0718"/>
</dbReference>
<keyword evidence="6 7" id="KW-0472">Membrane</keyword>
<dbReference type="NCBIfam" id="NF033936">
    <property type="entry name" value="CuZnOut_SO0444"/>
    <property type="match status" value="1"/>
</dbReference>
<dbReference type="PANTHER" id="PTHR34184:SF4">
    <property type="entry name" value="UPF0718 PROTEIN YCGR"/>
    <property type="match status" value="1"/>
</dbReference>
<comment type="similarity">
    <text evidence="2">Belongs to the UPF0718 family.</text>
</comment>
<proteinExistence type="inferred from homology"/>
<organism evidence="8 9">
    <name type="scientific">Planctobacterium marinum</name>
    <dbReference type="NCBI Taxonomy" id="1631968"/>
    <lineage>
        <taxon>Bacteria</taxon>
        <taxon>Pseudomonadati</taxon>
        <taxon>Pseudomonadota</taxon>
        <taxon>Gammaproteobacteria</taxon>
        <taxon>Alteromonadales</taxon>
        <taxon>Alteromonadaceae</taxon>
        <taxon>Planctobacterium</taxon>
    </lineage>
</organism>
<evidence type="ECO:0000313" key="9">
    <source>
        <dbReference type="Proteomes" id="UP001333710"/>
    </source>
</evidence>
<gene>
    <name evidence="8" type="ORF">MACH26_10240</name>
</gene>
<keyword evidence="5 7" id="KW-1133">Transmembrane helix</keyword>
<evidence type="ECO:0000256" key="1">
    <source>
        <dbReference type="ARBA" id="ARBA00004651"/>
    </source>
</evidence>
<name>A0AA48HTE4_9ALTE</name>
<protein>
    <recommendedName>
        <fullName evidence="10">Permease</fullName>
    </recommendedName>
</protein>
<keyword evidence="9" id="KW-1185">Reference proteome</keyword>
<evidence type="ECO:0000256" key="2">
    <source>
        <dbReference type="ARBA" id="ARBA00006386"/>
    </source>
</evidence>
<feature type="transmembrane region" description="Helical" evidence="7">
    <location>
        <begin position="312"/>
        <end position="330"/>
    </location>
</feature>
<dbReference type="Pfam" id="PF03773">
    <property type="entry name" value="ArsP_1"/>
    <property type="match status" value="1"/>
</dbReference>
<evidence type="ECO:0000256" key="4">
    <source>
        <dbReference type="ARBA" id="ARBA00022692"/>
    </source>
</evidence>
<comment type="subcellular location">
    <subcellularLocation>
        <location evidence="1">Cell membrane</location>
        <topology evidence="1">Multi-pass membrane protein</topology>
    </subcellularLocation>
</comment>
<keyword evidence="3" id="KW-1003">Cell membrane</keyword>
<keyword evidence="4 7" id="KW-0812">Transmembrane</keyword>
<accession>A0AA48HTE4</accession>
<dbReference type="KEGG" id="pmaw:MACH26_10240"/>
<evidence type="ECO:0008006" key="10">
    <source>
        <dbReference type="Google" id="ProtNLM"/>
    </source>
</evidence>
<dbReference type="InterPro" id="IPR005524">
    <property type="entry name" value="DUF318"/>
</dbReference>
<dbReference type="Proteomes" id="UP001333710">
    <property type="component" value="Chromosome"/>
</dbReference>
<dbReference type="RefSeq" id="WP_338291479.1">
    <property type="nucleotide sequence ID" value="NZ_AP027272.1"/>
</dbReference>
<feature type="transmembrane region" description="Helical" evidence="7">
    <location>
        <begin position="270"/>
        <end position="292"/>
    </location>
</feature>